<proteinExistence type="predicted"/>
<feature type="domain" description="HTH tetR-type" evidence="3">
    <location>
        <begin position="6"/>
        <end position="66"/>
    </location>
</feature>
<gene>
    <name evidence="5" type="primary">icaR</name>
    <name evidence="5" type="ORF">NCTC12360_00513</name>
    <name evidence="4" type="ORF">P7E30_18570</name>
</gene>
<keyword evidence="1 2" id="KW-0238">DNA-binding</keyword>
<dbReference type="GO" id="GO:0003677">
    <property type="term" value="F:DNA binding"/>
    <property type="evidence" value="ECO:0007669"/>
    <property type="project" value="UniProtKB-UniRule"/>
</dbReference>
<feature type="DNA-binding region" description="H-T-H motif" evidence="2">
    <location>
        <begin position="29"/>
        <end position="48"/>
    </location>
</feature>
<sequence length="189" mass="22879">MNQNEEQEKRKILRNSILLFSKKGYEKTRVNEISQSTHISVATFYELFSSKREVYENAKIYAINYVNKELWSYIKPKNLSDMYTQIQKRVKNMLEENDFNYAIFDLYMETLFGEITSDELAKSIENHERYKRGKYVDFYEAMNLKKSYELLLLDTFYLCNIFAEFNEFHAQKKKYYYSKEMSENSLLTQ</sequence>
<dbReference type="InterPro" id="IPR001647">
    <property type="entry name" value="HTH_TetR"/>
</dbReference>
<dbReference type="EMBL" id="UFYW01000001">
    <property type="protein sequence ID" value="STD82094.1"/>
    <property type="molecule type" value="Genomic_DNA"/>
</dbReference>
<name>A0A376GYV6_ENTGA</name>
<evidence type="ECO:0000256" key="1">
    <source>
        <dbReference type="ARBA" id="ARBA00023125"/>
    </source>
</evidence>
<dbReference type="PROSITE" id="PS50977">
    <property type="entry name" value="HTH_TETR_2"/>
    <property type="match status" value="1"/>
</dbReference>
<evidence type="ECO:0000259" key="3">
    <source>
        <dbReference type="PROSITE" id="PS50977"/>
    </source>
</evidence>
<reference evidence="4" key="2">
    <citation type="submission" date="2023-03" db="EMBL/GenBank/DDBJ databases">
        <authorList>
            <person name="Shen W."/>
            <person name="Cai J."/>
        </authorList>
    </citation>
    <scope>NUCLEOTIDE SEQUENCE</scope>
    <source>
        <strain evidence="4">K69-2</strain>
    </source>
</reference>
<evidence type="ECO:0000313" key="4">
    <source>
        <dbReference type="EMBL" id="MDT2692165.1"/>
    </source>
</evidence>
<dbReference type="RefSeq" id="WP_010817972.1">
    <property type="nucleotide sequence ID" value="NZ_JARPZN010000037.1"/>
</dbReference>
<dbReference type="AlphaFoldDB" id="A0A376GYV6"/>
<dbReference type="Pfam" id="PF00440">
    <property type="entry name" value="TetR_N"/>
    <property type="match status" value="1"/>
</dbReference>
<keyword evidence="6" id="KW-1185">Reference proteome</keyword>
<protein>
    <submittedName>
        <fullName evidence="4">Helix-turn-helix domain containing protein</fullName>
    </submittedName>
    <submittedName>
        <fullName evidence="5">TetR family transcriptional regulator</fullName>
    </submittedName>
</protein>
<accession>A0A376GYV6</accession>
<dbReference type="Gene3D" id="1.10.357.10">
    <property type="entry name" value="Tetracycline Repressor, domain 2"/>
    <property type="match status" value="1"/>
</dbReference>
<evidence type="ECO:0000313" key="5">
    <source>
        <dbReference type="EMBL" id="STD82094.1"/>
    </source>
</evidence>
<reference evidence="5 6" key="1">
    <citation type="submission" date="2018-06" db="EMBL/GenBank/DDBJ databases">
        <authorList>
            <consortium name="Pathogen Informatics"/>
            <person name="Doyle S."/>
        </authorList>
    </citation>
    <scope>NUCLEOTIDE SEQUENCE [LARGE SCALE GENOMIC DNA]</scope>
    <source>
        <strain evidence="5 6">NCTC12360</strain>
    </source>
</reference>
<dbReference type="InterPro" id="IPR009057">
    <property type="entry name" value="Homeodomain-like_sf"/>
</dbReference>
<organism evidence="5 6">
    <name type="scientific">Enterococcus gallinarum</name>
    <dbReference type="NCBI Taxonomy" id="1353"/>
    <lineage>
        <taxon>Bacteria</taxon>
        <taxon>Bacillati</taxon>
        <taxon>Bacillota</taxon>
        <taxon>Bacilli</taxon>
        <taxon>Lactobacillales</taxon>
        <taxon>Enterococcaceae</taxon>
        <taxon>Enterococcus</taxon>
    </lineage>
</organism>
<dbReference type="SUPFAM" id="SSF46689">
    <property type="entry name" value="Homeodomain-like"/>
    <property type="match status" value="1"/>
</dbReference>
<dbReference type="Proteomes" id="UP000254807">
    <property type="component" value="Unassembled WGS sequence"/>
</dbReference>
<evidence type="ECO:0000256" key="2">
    <source>
        <dbReference type="PROSITE-ProRule" id="PRU00335"/>
    </source>
</evidence>
<evidence type="ECO:0000313" key="6">
    <source>
        <dbReference type="Proteomes" id="UP000254807"/>
    </source>
</evidence>
<dbReference type="EMBL" id="JARPZN010000037">
    <property type="protein sequence ID" value="MDT2692165.1"/>
    <property type="molecule type" value="Genomic_DNA"/>
</dbReference>
<dbReference type="Proteomes" id="UP001183682">
    <property type="component" value="Unassembled WGS sequence"/>
</dbReference>
<dbReference type="OrthoDB" id="509229at2"/>